<comment type="subcellular location">
    <subcellularLocation>
        <location evidence="1 14">Cytoplasm</location>
    </subcellularLocation>
</comment>
<dbReference type="InterPro" id="IPR004101">
    <property type="entry name" value="Mur_ligase_C"/>
</dbReference>
<dbReference type="GO" id="GO:0051301">
    <property type="term" value="P:cell division"/>
    <property type="evidence" value="ECO:0007669"/>
    <property type="project" value="UniProtKB-KW"/>
</dbReference>
<dbReference type="InterPro" id="IPR050061">
    <property type="entry name" value="MurCDEF_pg_biosynth"/>
</dbReference>
<dbReference type="SUPFAM" id="SSF51984">
    <property type="entry name" value="MurCD N-terminal domain"/>
    <property type="match status" value="1"/>
</dbReference>
<accession>A0A101HQ82</accession>
<evidence type="ECO:0000256" key="9">
    <source>
        <dbReference type="ARBA" id="ARBA00022960"/>
    </source>
</evidence>
<evidence type="ECO:0000256" key="10">
    <source>
        <dbReference type="ARBA" id="ARBA00022984"/>
    </source>
</evidence>
<dbReference type="InterPro" id="IPR005758">
    <property type="entry name" value="UDP-N-AcMur_Ala_ligase_MurC"/>
</dbReference>
<keyword evidence="10 14" id="KW-0573">Peptidoglycan synthesis</keyword>
<feature type="domain" description="Mur ligase C-terminal" evidence="16">
    <location>
        <begin position="300"/>
        <end position="430"/>
    </location>
</feature>
<dbReference type="SUPFAM" id="SSF53244">
    <property type="entry name" value="MurD-like peptide ligases, peptide-binding domain"/>
    <property type="match status" value="1"/>
</dbReference>
<dbReference type="Gene3D" id="3.40.1190.10">
    <property type="entry name" value="Mur-like, catalytic domain"/>
    <property type="match status" value="1"/>
</dbReference>
<evidence type="ECO:0000313" key="19">
    <source>
        <dbReference type="Proteomes" id="UP000054092"/>
    </source>
</evidence>
<protein>
    <recommendedName>
        <fullName evidence="3 14">UDP-N-acetylmuramate--L-alanine ligase</fullName>
        <ecNumber evidence="3 14">6.3.2.8</ecNumber>
    </recommendedName>
    <alternativeName>
        <fullName evidence="14">UDP-N-acetylmuramoyl-L-alanine synthetase</fullName>
    </alternativeName>
</protein>
<evidence type="ECO:0000259" key="15">
    <source>
        <dbReference type="Pfam" id="PF01225"/>
    </source>
</evidence>
<dbReference type="GO" id="GO:0005737">
    <property type="term" value="C:cytoplasm"/>
    <property type="evidence" value="ECO:0007669"/>
    <property type="project" value="UniProtKB-SubCell"/>
</dbReference>
<keyword evidence="12 14" id="KW-0961">Cell wall biogenesis/degradation</keyword>
<dbReference type="GO" id="GO:0071555">
    <property type="term" value="P:cell wall organization"/>
    <property type="evidence" value="ECO:0007669"/>
    <property type="project" value="UniProtKB-KW"/>
</dbReference>
<evidence type="ECO:0000256" key="2">
    <source>
        <dbReference type="ARBA" id="ARBA00004752"/>
    </source>
</evidence>
<gene>
    <name evidence="14" type="primary">murC</name>
    <name evidence="18" type="ORF">XD94_0786</name>
</gene>
<evidence type="ECO:0000256" key="1">
    <source>
        <dbReference type="ARBA" id="ARBA00004496"/>
    </source>
</evidence>
<evidence type="ECO:0000256" key="5">
    <source>
        <dbReference type="ARBA" id="ARBA00022598"/>
    </source>
</evidence>
<evidence type="ECO:0000259" key="17">
    <source>
        <dbReference type="Pfam" id="PF08245"/>
    </source>
</evidence>
<dbReference type="UniPathway" id="UPA00219"/>
<dbReference type="Pfam" id="PF08245">
    <property type="entry name" value="Mur_ligase_M"/>
    <property type="match status" value="1"/>
</dbReference>
<evidence type="ECO:0000256" key="6">
    <source>
        <dbReference type="ARBA" id="ARBA00022618"/>
    </source>
</evidence>
<evidence type="ECO:0000256" key="8">
    <source>
        <dbReference type="ARBA" id="ARBA00022840"/>
    </source>
</evidence>
<evidence type="ECO:0000256" key="3">
    <source>
        <dbReference type="ARBA" id="ARBA00012211"/>
    </source>
</evidence>
<proteinExistence type="inferred from homology"/>
<evidence type="ECO:0000256" key="12">
    <source>
        <dbReference type="ARBA" id="ARBA00023316"/>
    </source>
</evidence>
<keyword evidence="4 14" id="KW-0963">Cytoplasm</keyword>
<evidence type="ECO:0000256" key="14">
    <source>
        <dbReference type="HAMAP-Rule" id="MF_00046"/>
    </source>
</evidence>
<dbReference type="GO" id="GO:0009252">
    <property type="term" value="P:peptidoglycan biosynthetic process"/>
    <property type="evidence" value="ECO:0007669"/>
    <property type="project" value="UniProtKB-UniRule"/>
</dbReference>
<dbReference type="HAMAP" id="MF_00046">
    <property type="entry name" value="MurC"/>
    <property type="match status" value="1"/>
</dbReference>
<organism evidence="18 19">
    <name type="scientific">Mesotoga prima</name>
    <dbReference type="NCBI Taxonomy" id="1184387"/>
    <lineage>
        <taxon>Bacteria</taxon>
        <taxon>Thermotogati</taxon>
        <taxon>Thermotogota</taxon>
        <taxon>Thermotogae</taxon>
        <taxon>Kosmotogales</taxon>
        <taxon>Kosmotogaceae</taxon>
        <taxon>Mesotoga</taxon>
    </lineage>
</organism>
<dbReference type="InterPro" id="IPR000713">
    <property type="entry name" value="Mur_ligase_N"/>
</dbReference>
<feature type="domain" description="Mur ligase central" evidence="17">
    <location>
        <begin position="105"/>
        <end position="277"/>
    </location>
</feature>
<comment type="pathway">
    <text evidence="2 14">Cell wall biogenesis; peptidoglycan biosynthesis.</text>
</comment>
<keyword evidence="11 14" id="KW-0131">Cell cycle</keyword>
<dbReference type="PANTHER" id="PTHR43445:SF3">
    <property type="entry name" value="UDP-N-ACETYLMURAMATE--L-ALANINE LIGASE"/>
    <property type="match status" value="1"/>
</dbReference>
<evidence type="ECO:0000256" key="13">
    <source>
        <dbReference type="ARBA" id="ARBA00047833"/>
    </source>
</evidence>
<feature type="domain" description="Mur ligase N-terminal catalytic" evidence="15">
    <location>
        <begin position="2"/>
        <end position="99"/>
    </location>
</feature>
<evidence type="ECO:0000256" key="11">
    <source>
        <dbReference type="ARBA" id="ARBA00023306"/>
    </source>
</evidence>
<name>A0A101HQ82_9BACT</name>
<dbReference type="Proteomes" id="UP000054092">
    <property type="component" value="Unassembled WGS sequence"/>
</dbReference>
<dbReference type="AlphaFoldDB" id="A0A101HQ82"/>
<dbReference type="GO" id="GO:0008763">
    <property type="term" value="F:UDP-N-acetylmuramate-L-alanine ligase activity"/>
    <property type="evidence" value="ECO:0007669"/>
    <property type="project" value="UniProtKB-UniRule"/>
</dbReference>
<keyword evidence="8 14" id="KW-0067">ATP-binding</keyword>
<dbReference type="EC" id="6.3.2.8" evidence="3 14"/>
<dbReference type="Gene3D" id="3.90.190.20">
    <property type="entry name" value="Mur ligase, C-terminal domain"/>
    <property type="match status" value="1"/>
</dbReference>
<feature type="binding site" evidence="14">
    <location>
        <begin position="107"/>
        <end position="113"/>
    </location>
    <ligand>
        <name>ATP</name>
        <dbReference type="ChEBI" id="CHEBI:30616"/>
    </ligand>
</feature>
<dbReference type="Pfam" id="PF01225">
    <property type="entry name" value="Mur_ligase"/>
    <property type="match status" value="1"/>
</dbReference>
<evidence type="ECO:0000256" key="7">
    <source>
        <dbReference type="ARBA" id="ARBA00022741"/>
    </source>
</evidence>
<reference evidence="19" key="1">
    <citation type="journal article" date="2015" name="MBio">
        <title>Genome-Resolved Metagenomic Analysis Reveals Roles for Candidate Phyla and Other Microbial Community Members in Biogeochemical Transformations in Oil Reservoirs.</title>
        <authorList>
            <person name="Hu P."/>
            <person name="Tom L."/>
            <person name="Singh A."/>
            <person name="Thomas B.C."/>
            <person name="Baker B.J."/>
            <person name="Piceno Y.M."/>
            <person name="Andersen G.L."/>
            <person name="Banfield J.F."/>
        </authorList>
    </citation>
    <scope>NUCLEOTIDE SEQUENCE [LARGE SCALE GENOMIC DNA]</scope>
</reference>
<comment type="similarity">
    <text evidence="14">Belongs to the MurCDEF family.</text>
</comment>
<comment type="function">
    <text evidence="14">Cell wall formation.</text>
</comment>
<evidence type="ECO:0000313" key="18">
    <source>
        <dbReference type="EMBL" id="KUK80758.1"/>
    </source>
</evidence>
<evidence type="ECO:0000259" key="16">
    <source>
        <dbReference type="Pfam" id="PF02875"/>
    </source>
</evidence>
<dbReference type="InterPro" id="IPR013221">
    <property type="entry name" value="Mur_ligase_cen"/>
</dbReference>
<evidence type="ECO:0000256" key="4">
    <source>
        <dbReference type="ARBA" id="ARBA00022490"/>
    </source>
</evidence>
<keyword evidence="9 14" id="KW-0133">Cell shape</keyword>
<keyword evidence="6 14" id="KW-0132">Cell division</keyword>
<sequence>MKYHFIGIGGIGMSALAMHLASEGDQVNGSNYEENERVDYLRSKGVSVFIGHSYENLESPDIVVRTTAIKQGNPELVKAISKSIPTIYRMELLKSLLSRNTSLCVTGTDGKTTTTAMVSKILVDSGRDPTVFLGGINPLLNDGNYRKGNGITVTELDESDGFFASFKPDYAIITNVRGDHLEHYDNSFDNLKNHFRYFSRGVCKLLVTNADDPVSERIFKGSLTFGRDRGHYRFSDRTTGIMNQTFRCWKGDTDLGIFKLMIPGEYNAYNATAAVALTHEMGVPIESIRSSIESYRSVDRRFTFRGLDDFRNLFFFDDYAHTPDEISSTIRGAREFFPGKNVIVVFQPHRYSRLVRENGRFAMSLKDASEVCVYKLYEAYEKGEYAIDETEVLKGLSSYGVPAVHAVNYTEILEWLEKKRDAVILFLGAGDITEASKMSALKLCEAH</sequence>
<dbReference type="SUPFAM" id="SSF53623">
    <property type="entry name" value="MurD-like peptide ligases, catalytic domain"/>
    <property type="match status" value="1"/>
</dbReference>
<dbReference type="GO" id="GO:0008360">
    <property type="term" value="P:regulation of cell shape"/>
    <property type="evidence" value="ECO:0007669"/>
    <property type="project" value="UniProtKB-KW"/>
</dbReference>
<dbReference type="NCBIfam" id="TIGR01082">
    <property type="entry name" value="murC"/>
    <property type="match status" value="1"/>
</dbReference>
<dbReference type="PANTHER" id="PTHR43445">
    <property type="entry name" value="UDP-N-ACETYLMURAMATE--L-ALANINE LIGASE-RELATED"/>
    <property type="match status" value="1"/>
</dbReference>
<dbReference type="InterPro" id="IPR036565">
    <property type="entry name" value="Mur-like_cat_sf"/>
</dbReference>
<dbReference type="Pfam" id="PF02875">
    <property type="entry name" value="Mur_ligase_C"/>
    <property type="match status" value="1"/>
</dbReference>
<dbReference type="GO" id="GO:0005524">
    <property type="term" value="F:ATP binding"/>
    <property type="evidence" value="ECO:0007669"/>
    <property type="project" value="UniProtKB-UniRule"/>
</dbReference>
<comment type="catalytic activity">
    <reaction evidence="13 14">
        <text>UDP-N-acetyl-alpha-D-muramate + L-alanine + ATP = UDP-N-acetyl-alpha-D-muramoyl-L-alanine + ADP + phosphate + H(+)</text>
        <dbReference type="Rhea" id="RHEA:23372"/>
        <dbReference type="ChEBI" id="CHEBI:15378"/>
        <dbReference type="ChEBI" id="CHEBI:30616"/>
        <dbReference type="ChEBI" id="CHEBI:43474"/>
        <dbReference type="ChEBI" id="CHEBI:57972"/>
        <dbReference type="ChEBI" id="CHEBI:70757"/>
        <dbReference type="ChEBI" id="CHEBI:83898"/>
        <dbReference type="ChEBI" id="CHEBI:456216"/>
        <dbReference type="EC" id="6.3.2.8"/>
    </reaction>
</comment>
<dbReference type="InterPro" id="IPR036615">
    <property type="entry name" value="Mur_ligase_C_dom_sf"/>
</dbReference>
<keyword evidence="5 14" id="KW-0436">Ligase</keyword>
<keyword evidence="7 14" id="KW-0547">Nucleotide-binding</keyword>
<dbReference type="EMBL" id="LGGP01000115">
    <property type="protein sequence ID" value="KUK80758.1"/>
    <property type="molecule type" value="Genomic_DNA"/>
</dbReference>
<comment type="caution">
    <text evidence="18">The sequence shown here is derived from an EMBL/GenBank/DDBJ whole genome shotgun (WGS) entry which is preliminary data.</text>
</comment>
<dbReference type="PATRIC" id="fig|1184387.3.peg.1176"/>
<dbReference type="Gene3D" id="3.40.50.720">
    <property type="entry name" value="NAD(P)-binding Rossmann-like Domain"/>
    <property type="match status" value="1"/>
</dbReference>